<gene>
    <name evidence="10" type="ORF">HY912_05545</name>
</gene>
<evidence type="ECO:0000313" key="11">
    <source>
        <dbReference type="Proteomes" id="UP000807825"/>
    </source>
</evidence>
<feature type="domain" description="Sigma-54 factor interaction" evidence="6">
    <location>
        <begin position="270"/>
        <end position="496"/>
    </location>
</feature>
<dbReference type="SUPFAM" id="SSF52172">
    <property type="entry name" value="CheY-like"/>
    <property type="match status" value="1"/>
</dbReference>
<evidence type="ECO:0000259" key="6">
    <source>
        <dbReference type="PROSITE" id="PS50045"/>
    </source>
</evidence>
<dbReference type="Pfam" id="PF25601">
    <property type="entry name" value="AAA_lid_14"/>
    <property type="match status" value="1"/>
</dbReference>
<dbReference type="GO" id="GO:0043565">
    <property type="term" value="F:sequence-specific DNA binding"/>
    <property type="evidence" value="ECO:0007669"/>
    <property type="project" value="InterPro"/>
</dbReference>
<dbReference type="CDD" id="cd00009">
    <property type="entry name" value="AAA"/>
    <property type="match status" value="1"/>
</dbReference>
<feature type="domain" description="PAS" evidence="8">
    <location>
        <begin position="140"/>
        <end position="210"/>
    </location>
</feature>
<dbReference type="GO" id="GO:0000160">
    <property type="term" value="P:phosphorelay signal transduction system"/>
    <property type="evidence" value="ECO:0007669"/>
    <property type="project" value="InterPro"/>
</dbReference>
<keyword evidence="5" id="KW-0597">Phosphoprotein</keyword>
<keyword evidence="3" id="KW-0805">Transcription regulation</keyword>
<dbReference type="Pfam" id="PF00072">
    <property type="entry name" value="Response_reg"/>
    <property type="match status" value="1"/>
</dbReference>
<keyword evidence="2" id="KW-0067">ATP-binding</keyword>
<dbReference type="Pfam" id="PF00158">
    <property type="entry name" value="Sigma54_activat"/>
    <property type="match status" value="1"/>
</dbReference>
<dbReference type="Proteomes" id="UP000807825">
    <property type="component" value="Unassembled WGS sequence"/>
</dbReference>
<dbReference type="InterPro" id="IPR013656">
    <property type="entry name" value="PAS_4"/>
</dbReference>
<dbReference type="FunFam" id="3.40.50.300:FF:000006">
    <property type="entry name" value="DNA-binding transcriptional regulator NtrC"/>
    <property type="match status" value="1"/>
</dbReference>
<dbReference type="PROSITE" id="PS50110">
    <property type="entry name" value="RESPONSE_REGULATORY"/>
    <property type="match status" value="1"/>
</dbReference>
<dbReference type="InterPro" id="IPR000700">
    <property type="entry name" value="PAS-assoc_C"/>
</dbReference>
<keyword evidence="1" id="KW-0547">Nucleotide-binding</keyword>
<dbReference type="PROSITE" id="PS50113">
    <property type="entry name" value="PAC"/>
    <property type="match status" value="1"/>
</dbReference>
<dbReference type="PRINTS" id="PR01590">
    <property type="entry name" value="HTHFIS"/>
</dbReference>
<dbReference type="InterPro" id="IPR058031">
    <property type="entry name" value="AAA_lid_NorR"/>
</dbReference>
<accession>A0A9D6Z2N2</accession>
<dbReference type="NCBIfam" id="TIGR00229">
    <property type="entry name" value="sensory_box"/>
    <property type="match status" value="1"/>
</dbReference>
<dbReference type="SUPFAM" id="SSF46689">
    <property type="entry name" value="Homeodomain-like"/>
    <property type="match status" value="1"/>
</dbReference>
<dbReference type="CDD" id="cd00156">
    <property type="entry name" value="REC"/>
    <property type="match status" value="1"/>
</dbReference>
<dbReference type="PROSITE" id="PS50112">
    <property type="entry name" value="PAS"/>
    <property type="match status" value="1"/>
</dbReference>
<evidence type="ECO:0000256" key="3">
    <source>
        <dbReference type="ARBA" id="ARBA00023015"/>
    </source>
</evidence>
<dbReference type="SUPFAM" id="SSF52540">
    <property type="entry name" value="P-loop containing nucleoside triphosphate hydrolases"/>
    <property type="match status" value="1"/>
</dbReference>
<dbReference type="SMART" id="SM00382">
    <property type="entry name" value="AAA"/>
    <property type="match status" value="1"/>
</dbReference>
<dbReference type="Pfam" id="PF08448">
    <property type="entry name" value="PAS_4"/>
    <property type="match status" value="1"/>
</dbReference>
<feature type="domain" description="Response regulatory" evidence="7">
    <location>
        <begin position="6"/>
        <end position="122"/>
    </location>
</feature>
<name>A0A9D6Z2N2_9BACT</name>
<feature type="modified residue" description="4-aspartylphosphate" evidence="5">
    <location>
        <position position="57"/>
    </location>
</feature>
<dbReference type="GO" id="GO:0006355">
    <property type="term" value="P:regulation of DNA-templated transcription"/>
    <property type="evidence" value="ECO:0007669"/>
    <property type="project" value="InterPro"/>
</dbReference>
<dbReference type="Gene3D" id="3.30.450.20">
    <property type="entry name" value="PAS domain"/>
    <property type="match status" value="1"/>
</dbReference>
<dbReference type="Pfam" id="PF02954">
    <property type="entry name" value="HTH_8"/>
    <property type="match status" value="1"/>
</dbReference>
<dbReference type="PANTHER" id="PTHR32071">
    <property type="entry name" value="TRANSCRIPTIONAL REGULATORY PROTEIN"/>
    <property type="match status" value="1"/>
</dbReference>
<dbReference type="InterPro" id="IPR003593">
    <property type="entry name" value="AAA+_ATPase"/>
</dbReference>
<sequence>MKSSLRVLMIEDSQADATLLIRELRRGGYQPIFHRVETREELRLAIDEKDWDVILSDYCLPRFSGTAALSLVQEEQLDIPFIIVSGAIGEETAVAAMKAGAHDYVMKNNLARLVPAVDRELREAETRRSRKRAEQALRQSEERFRAIFEGAKDCIFLKDKNLRYIDVNPAMENCWGLAASNIIGRKDEDLFPTEEWSYFSDVEKRVLNGATIEGEFSRKIQGLPVVYHEIRVPLRNSEGEIVSLCGILRDVTERKPKDYAYLKSPEPYPSEAMRSVLATVRIAAERPSTILLLGESGSGKDYLARYIHKHSRRAKGPFFSINCAAVAPELAESELFGHERGAFTGACGRKRGLLELAEGGTLLLNEIGELSLALQSKLLTFLDTRQYTRVGGEKNIQVDARLIAATNRDLEKEVETGRFRQDLFYRLNVVSIIMPPLRRRREDIPILVEEIMSKLRLDAQLTNSPELDQSAMNALMNYSWPGNVRELRNVLERALIVSSSKIISAPDLGLKHSVDEWSFNLSFPSDRSLNEVTRELKASLVNEALRRSGGCREDAARLLGISRHSLKHYMKSLGLNDDSDQILEHCGGHIDSPQRLRA</sequence>
<evidence type="ECO:0000256" key="1">
    <source>
        <dbReference type="ARBA" id="ARBA00022741"/>
    </source>
</evidence>
<dbReference type="InterPro" id="IPR025662">
    <property type="entry name" value="Sigma_54_int_dom_ATP-bd_1"/>
</dbReference>
<dbReference type="InterPro" id="IPR002197">
    <property type="entry name" value="HTH_Fis"/>
</dbReference>
<dbReference type="PROSITE" id="PS00675">
    <property type="entry name" value="SIGMA54_INTERACT_1"/>
    <property type="match status" value="1"/>
</dbReference>
<dbReference type="SUPFAM" id="SSF55785">
    <property type="entry name" value="PYP-like sensor domain (PAS domain)"/>
    <property type="match status" value="1"/>
</dbReference>
<evidence type="ECO:0000256" key="5">
    <source>
        <dbReference type="PROSITE-ProRule" id="PRU00169"/>
    </source>
</evidence>
<evidence type="ECO:0000256" key="2">
    <source>
        <dbReference type="ARBA" id="ARBA00022840"/>
    </source>
</evidence>
<evidence type="ECO:0000313" key="10">
    <source>
        <dbReference type="EMBL" id="MBI5248940.1"/>
    </source>
</evidence>
<evidence type="ECO:0000259" key="8">
    <source>
        <dbReference type="PROSITE" id="PS50112"/>
    </source>
</evidence>
<organism evidence="10 11">
    <name type="scientific">Desulfomonile tiedjei</name>
    <dbReference type="NCBI Taxonomy" id="2358"/>
    <lineage>
        <taxon>Bacteria</taxon>
        <taxon>Pseudomonadati</taxon>
        <taxon>Thermodesulfobacteriota</taxon>
        <taxon>Desulfomonilia</taxon>
        <taxon>Desulfomonilales</taxon>
        <taxon>Desulfomonilaceae</taxon>
        <taxon>Desulfomonile</taxon>
    </lineage>
</organism>
<dbReference type="PROSITE" id="PS50045">
    <property type="entry name" value="SIGMA54_INTERACT_4"/>
    <property type="match status" value="1"/>
</dbReference>
<reference evidence="10" key="1">
    <citation type="submission" date="2020-07" db="EMBL/GenBank/DDBJ databases">
        <title>Huge and variable diversity of episymbiotic CPR bacteria and DPANN archaea in groundwater ecosystems.</title>
        <authorList>
            <person name="He C.Y."/>
            <person name="Keren R."/>
            <person name="Whittaker M."/>
            <person name="Farag I.F."/>
            <person name="Doudna J."/>
            <person name="Cate J.H.D."/>
            <person name="Banfield J.F."/>
        </authorList>
    </citation>
    <scope>NUCLEOTIDE SEQUENCE</scope>
    <source>
        <strain evidence="10">NC_groundwater_1664_Pr3_B-0.1um_52_9</strain>
    </source>
</reference>
<dbReference type="SMART" id="SM00448">
    <property type="entry name" value="REC"/>
    <property type="match status" value="1"/>
</dbReference>
<dbReference type="Gene3D" id="3.40.50.2300">
    <property type="match status" value="1"/>
</dbReference>
<evidence type="ECO:0000256" key="4">
    <source>
        <dbReference type="ARBA" id="ARBA00023163"/>
    </source>
</evidence>
<evidence type="ECO:0000259" key="9">
    <source>
        <dbReference type="PROSITE" id="PS50113"/>
    </source>
</evidence>
<dbReference type="Gene3D" id="1.10.10.60">
    <property type="entry name" value="Homeodomain-like"/>
    <property type="match status" value="1"/>
</dbReference>
<dbReference type="SMART" id="SM00091">
    <property type="entry name" value="PAS"/>
    <property type="match status" value="1"/>
</dbReference>
<dbReference type="InterPro" id="IPR000014">
    <property type="entry name" value="PAS"/>
</dbReference>
<dbReference type="InterPro" id="IPR009057">
    <property type="entry name" value="Homeodomain-like_sf"/>
</dbReference>
<dbReference type="InterPro" id="IPR002078">
    <property type="entry name" value="Sigma_54_int"/>
</dbReference>
<dbReference type="Gene3D" id="3.40.50.300">
    <property type="entry name" value="P-loop containing nucleotide triphosphate hydrolases"/>
    <property type="match status" value="1"/>
</dbReference>
<feature type="domain" description="PAC" evidence="9">
    <location>
        <begin position="210"/>
        <end position="263"/>
    </location>
</feature>
<proteinExistence type="predicted"/>
<dbReference type="InterPro" id="IPR025944">
    <property type="entry name" value="Sigma_54_int_dom_CS"/>
</dbReference>
<dbReference type="InterPro" id="IPR001789">
    <property type="entry name" value="Sig_transdc_resp-reg_receiver"/>
</dbReference>
<dbReference type="GO" id="GO:0005524">
    <property type="term" value="F:ATP binding"/>
    <property type="evidence" value="ECO:0007669"/>
    <property type="project" value="UniProtKB-KW"/>
</dbReference>
<dbReference type="AlphaFoldDB" id="A0A9D6Z2N2"/>
<evidence type="ECO:0000259" key="7">
    <source>
        <dbReference type="PROSITE" id="PS50110"/>
    </source>
</evidence>
<dbReference type="PROSITE" id="PS00688">
    <property type="entry name" value="SIGMA54_INTERACT_3"/>
    <property type="match status" value="1"/>
</dbReference>
<dbReference type="InterPro" id="IPR035965">
    <property type="entry name" value="PAS-like_dom_sf"/>
</dbReference>
<comment type="caution">
    <text evidence="10">The sequence shown here is derived from an EMBL/GenBank/DDBJ whole genome shotgun (WGS) entry which is preliminary data.</text>
</comment>
<dbReference type="InterPro" id="IPR011006">
    <property type="entry name" value="CheY-like_superfamily"/>
</dbReference>
<protein>
    <submittedName>
        <fullName evidence="10">Sigma 54-interacting transcriptional regulator</fullName>
    </submittedName>
</protein>
<keyword evidence="4" id="KW-0804">Transcription</keyword>
<dbReference type="InterPro" id="IPR027417">
    <property type="entry name" value="P-loop_NTPase"/>
</dbReference>
<dbReference type="EMBL" id="JACRDE010000159">
    <property type="protein sequence ID" value="MBI5248940.1"/>
    <property type="molecule type" value="Genomic_DNA"/>
</dbReference>
<dbReference type="Gene3D" id="1.10.8.60">
    <property type="match status" value="1"/>
</dbReference>